<proteinExistence type="predicted"/>
<dbReference type="KEGG" id="vsh:BSZ05_09960"/>
<name>A0AAN1FGV7_9VIBR</name>
<dbReference type="AlphaFoldDB" id="A0AAN1FGV7"/>
<evidence type="ECO:0000313" key="1">
    <source>
        <dbReference type="EMBL" id="ASI90082.1"/>
    </source>
</evidence>
<dbReference type="Proteomes" id="UP000197092">
    <property type="component" value="Chromosome 1"/>
</dbReference>
<dbReference type="EMBL" id="CP018308">
    <property type="protein sequence ID" value="ASI90082.1"/>
    <property type="molecule type" value="Genomic_DNA"/>
</dbReference>
<reference evidence="2" key="1">
    <citation type="submission" date="2016-12" db="EMBL/GenBank/DDBJ databases">
        <title>Comparative genomic analysis reveals the diversity, evolution, and environmental adaptation strategies of the genus Vibrio.</title>
        <authorList>
            <person name="Lin H."/>
            <person name="Wang X."/>
            <person name="Zhang X.-H."/>
        </authorList>
    </citation>
    <scope>NUCLEOTIDE SEQUENCE [LARGE SCALE GENOMIC DNA]</scope>
    <source>
        <strain evidence="2">QT6D1</strain>
    </source>
</reference>
<evidence type="ECO:0000313" key="2">
    <source>
        <dbReference type="Proteomes" id="UP000197092"/>
    </source>
</evidence>
<organism evidence="1 2">
    <name type="scientific">Vibrio mediterranei</name>
    <dbReference type="NCBI Taxonomy" id="689"/>
    <lineage>
        <taxon>Bacteria</taxon>
        <taxon>Pseudomonadati</taxon>
        <taxon>Pseudomonadota</taxon>
        <taxon>Gammaproteobacteria</taxon>
        <taxon>Vibrionales</taxon>
        <taxon>Vibrionaceae</taxon>
        <taxon>Vibrio</taxon>
    </lineage>
</organism>
<protein>
    <submittedName>
        <fullName evidence="1">Uncharacterized protein</fullName>
    </submittedName>
</protein>
<gene>
    <name evidence="1" type="ORF">BSZ05_09960</name>
</gene>
<accession>A0AAN1FGV7</accession>
<sequence length="137" mass="15307">MAVKRLIILGLTVLFSGTVFSETLTPEILRQLNDDLAHTQFKQVDPKITISDMHLALNDGILFRTTTYRYAGDPETESMTTWMLEAMTQQVCQQLMPLLNGRFSNVSQIAATESIEFETGQIASKTRICSASDTQSK</sequence>